<dbReference type="Gramene" id="GBG60299">
    <property type="protein sequence ID" value="GBG60299"/>
    <property type="gene ID" value="CBR_g4254"/>
</dbReference>
<sequence>MKGHSEPMIGGDEGDIGERASGKRTPRMRGGQEQGVKKRQSKEVSATTSKKARRPDSLTIREGQTMGEGDSTRLGIAAAREPSEKSKRKLAVEEDDGEKKPRRRKTGEGSSAGKKAVGRQYDEAAAFWLEYEQNDDGEIVEREPPIQLLIDPRKVYDIPLWERYYNHRSLTRDGVEDMKGAMLRQFHDEKGKIWMKNPLVLAPIYKSVRHKPERAERVHKDVFKPEDKDKYFYYPVNGQHTVAVVKELDGEQIFKLWKMHSWPARVVWFSDEDFGGYLQTTDERNWDPKRDMYWKLSRNKRTEVWDFLFQPGPPTQTDLEYNRRRNLVFGVLNGYHNARRESVSNFLKRLEHIFFLMAEPLTLENYKAQFDEEDRFDAEDMEELSDSKTFDFESMTLPRVVAQVDDEGEGVPRRYSALVFYGKHHRFTTEDVWGHNVIRHPKKFQPAVKNGKWVVAMKEADDKWSGLNRQGAGPFKKKTRETLEEHLSVMNPERSPRQTSMHMQARSSTSCTTTKCGSFERLSTNSKRHHLVALTDACRNLRRMVNIREAVEEETKETAEVTEETAQDLMEEVTEETAQDLLEEVREETTHDLPERGQVERGRRKGVGWKGVGRKGVGLEGVGRKGSRKVLEGPAAGVLETGGNEYERRASEGVSVDFETKSTETPGEEELSPGVHAVQREEETQHCQSRRVLESGASEYERHASEVAFVDSESKSTSAPGEEELSQEAHALQRKEETQHWPAREVRKGLDAGVLETGASMNAQVSEGPSVDSESKSTAAPGVEELSQEVHALQREEETQHWPALNVLKGVDTRVLETGVGEHERQGSEGEEPVVEGGEVVVDIHMDPEGKDHDSQSTYCGEEQGDRASVLGTGREMVLHEAIELDSDPAATELVSDSTVV</sequence>
<feature type="compositionally biased region" description="Polar residues" evidence="2">
    <location>
        <begin position="497"/>
        <end position="506"/>
    </location>
</feature>
<dbReference type="Proteomes" id="UP000265515">
    <property type="component" value="Unassembled WGS sequence"/>
</dbReference>
<dbReference type="AlphaFoldDB" id="A0A388JR45"/>
<evidence type="ECO:0000256" key="1">
    <source>
        <dbReference type="SAM" id="Coils"/>
    </source>
</evidence>
<keyword evidence="4" id="KW-1185">Reference proteome</keyword>
<proteinExistence type="predicted"/>
<feature type="region of interest" description="Disordered" evidence="2">
    <location>
        <begin position="493"/>
        <end position="514"/>
    </location>
</feature>
<feature type="compositionally biased region" description="Basic and acidic residues" evidence="2">
    <location>
        <begin position="731"/>
        <end position="740"/>
    </location>
</feature>
<evidence type="ECO:0000313" key="4">
    <source>
        <dbReference type="Proteomes" id="UP000265515"/>
    </source>
</evidence>
<organism evidence="3 4">
    <name type="scientific">Chara braunii</name>
    <name type="common">Braun's stonewort</name>
    <dbReference type="NCBI Taxonomy" id="69332"/>
    <lineage>
        <taxon>Eukaryota</taxon>
        <taxon>Viridiplantae</taxon>
        <taxon>Streptophyta</taxon>
        <taxon>Charophyceae</taxon>
        <taxon>Charales</taxon>
        <taxon>Characeae</taxon>
        <taxon>Chara</taxon>
    </lineage>
</organism>
<feature type="region of interest" description="Disordered" evidence="2">
    <location>
        <begin position="1"/>
        <end position="117"/>
    </location>
</feature>
<evidence type="ECO:0000256" key="2">
    <source>
        <dbReference type="SAM" id="MobiDB-lite"/>
    </source>
</evidence>
<protein>
    <submittedName>
        <fullName evidence="3">Uncharacterized protein</fullName>
    </submittedName>
</protein>
<evidence type="ECO:0000313" key="3">
    <source>
        <dbReference type="EMBL" id="GBG60299.1"/>
    </source>
</evidence>
<keyword evidence="1" id="KW-0175">Coiled coil</keyword>
<reference evidence="3 4" key="1">
    <citation type="journal article" date="2018" name="Cell">
        <title>The Chara Genome: Secondary Complexity and Implications for Plant Terrestrialization.</title>
        <authorList>
            <person name="Nishiyama T."/>
            <person name="Sakayama H."/>
            <person name="Vries J.D."/>
            <person name="Buschmann H."/>
            <person name="Saint-Marcoux D."/>
            <person name="Ullrich K.K."/>
            <person name="Haas F.B."/>
            <person name="Vanderstraeten L."/>
            <person name="Becker D."/>
            <person name="Lang D."/>
            <person name="Vosolsobe S."/>
            <person name="Rombauts S."/>
            <person name="Wilhelmsson P.K.I."/>
            <person name="Janitza P."/>
            <person name="Kern R."/>
            <person name="Heyl A."/>
            <person name="Rumpler F."/>
            <person name="Villalobos L.I.A.C."/>
            <person name="Clay J.M."/>
            <person name="Skokan R."/>
            <person name="Toyoda A."/>
            <person name="Suzuki Y."/>
            <person name="Kagoshima H."/>
            <person name="Schijlen E."/>
            <person name="Tajeshwar N."/>
            <person name="Catarino B."/>
            <person name="Hetherington A.J."/>
            <person name="Saltykova A."/>
            <person name="Bonnot C."/>
            <person name="Breuninger H."/>
            <person name="Symeonidi A."/>
            <person name="Radhakrishnan G.V."/>
            <person name="Van Nieuwerburgh F."/>
            <person name="Deforce D."/>
            <person name="Chang C."/>
            <person name="Karol K.G."/>
            <person name="Hedrich R."/>
            <person name="Ulvskov P."/>
            <person name="Glockner G."/>
            <person name="Delwiche C.F."/>
            <person name="Petrasek J."/>
            <person name="Van de Peer Y."/>
            <person name="Friml J."/>
            <person name="Beilby M."/>
            <person name="Dolan L."/>
            <person name="Kohara Y."/>
            <person name="Sugano S."/>
            <person name="Fujiyama A."/>
            <person name="Delaux P.-M."/>
            <person name="Quint M."/>
            <person name="TheiBen G."/>
            <person name="Hagemann M."/>
            <person name="Harholt J."/>
            <person name="Dunand C."/>
            <person name="Zachgo S."/>
            <person name="Langdale J."/>
            <person name="Maumus F."/>
            <person name="Straeten D.V.D."/>
            <person name="Gould S.B."/>
            <person name="Rensing S.A."/>
        </authorList>
    </citation>
    <scope>NUCLEOTIDE SEQUENCE [LARGE SCALE GENOMIC DNA]</scope>
    <source>
        <strain evidence="3 4">S276</strain>
    </source>
</reference>
<dbReference type="EMBL" id="BFEA01000010">
    <property type="protein sequence ID" value="GBG60299.1"/>
    <property type="molecule type" value="Genomic_DNA"/>
</dbReference>
<feature type="region of interest" description="Disordered" evidence="2">
    <location>
        <begin position="708"/>
        <end position="740"/>
    </location>
</feature>
<comment type="caution">
    <text evidence="3">The sequence shown here is derived from an EMBL/GenBank/DDBJ whole genome shotgun (WGS) entry which is preliminary data.</text>
</comment>
<gene>
    <name evidence="3" type="ORF">CBR_g4254</name>
</gene>
<name>A0A388JR45_CHABU</name>
<feature type="region of interest" description="Disordered" evidence="2">
    <location>
        <begin position="641"/>
        <end position="691"/>
    </location>
</feature>
<accession>A0A388JR45</accession>
<feature type="coiled-coil region" evidence="1">
    <location>
        <begin position="544"/>
        <end position="579"/>
    </location>
</feature>